<feature type="region of interest" description="Disordered" evidence="1">
    <location>
        <begin position="11"/>
        <end position="32"/>
    </location>
</feature>
<dbReference type="OrthoDB" id="10032541at2759"/>
<dbReference type="RefSeq" id="XP_038060611.1">
    <property type="nucleotide sequence ID" value="XM_038204683.1"/>
</dbReference>
<reference evidence="3" key="1">
    <citation type="submission" date="2022-11" db="UniProtKB">
        <authorList>
            <consortium name="EnsemblMetazoa"/>
        </authorList>
    </citation>
    <scope>IDENTIFICATION</scope>
</reference>
<dbReference type="Proteomes" id="UP000887568">
    <property type="component" value="Unplaced"/>
</dbReference>
<evidence type="ECO:0000313" key="3">
    <source>
        <dbReference type="EnsemblMetazoa" id="XP_038060612.1"/>
    </source>
</evidence>
<keyword evidence="2" id="KW-0812">Transmembrane</keyword>
<dbReference type="RefSeq" id="XP_038060612.1">
    <property type="nucleotide sequence ID" value="XM_038204684.1"/>
</dbReference>
<accession>A0A914A9T5</accession>
<keyword evidence="4" id="KW-1185">Reference proteome</keyword>
<dbReference type="OMA" id="KEKTWFL"/>
<name>A0A914A9T5_PATMI</name>
<organism evidence="3 4">
    <name type="scientific">Patiria miniata</name>
    <name type="common">Bat star</name>
    <name type="synonym">Asterina miniata</name>
    <dbReference type="NCBI Taxonomy" id="46514"/>
    <lineage>
        <taxon>Eukaryota</taxon>
        <taxon>Metazoa</taxon>
        <taxon>Echinodermata</taxon>
        <taxon>Eleutherozoa</taxon>
        <taxon>Asterozoa</taxon>
        <taxon>Asteroidea</taxon>
        <taxon>Valvatacea</taxon>
        <taxon>Valvatida</taxon>
        <taxon>Asterinidae</taxon>
        <taxon>Patiria</taxon>
    </lineage>
</organism>
<evidence type="ECO:0000256" key="1">
    <source>
        <dbReference type="SAM" id="MobiDB-lite"/>
    </source>
</evidence>
<feature type="transmembrane region" description="Helical" evidence="2">
    <location>
        <begin position="73"/>
        <end position="97"/>
    </location>
</feature>
<dbReference type="EnsemblMetazoa" id="XM_038204683.1">
    <property type="protein sequence ID" value="XP_038060611.1"/>
    <property type="gene ID" value="LOC119731511"/>
</dbReference>
<protein>
    <submittedName>
        <fullName evidence="3">Uncharacterized protein</fullName>
    </submittedName>
</protein>
<dbReference type="GeneID" id="119731511"/>
<keyword evidence="2" id="KW-1133">Transmembrane helix</keyword>
<keyword evidence="2" id="KW-0472">Membrane</keyword>
<feature type="transmembrane region" description="Helical" evidence="2">
    <location>
        <begin position="42"/>
        <end position="67"/>
    </location>
</feature>
<evidence type="ECO:0000313" key="4">
    <source>
        <dbReference type="Proteomes" id="UP000887568"/>
    </source>
</evidence>
<proteinExistence type="predicted"/>
<dbReference type="AlphaFoldDB" id="A0A914A9T5"/>
<feature type="transmembrane region" description="Helical" evidence="2">
    <location>
        <begin position="109"/>
        <end position="129"/>
    </location>
</feature>
<evidence type="ECO:0000256" key="2">
    <source>
        <dbReference type="SAM" id="Phobius"/>
    </source>
</evidence>
<dbReference type="EnsemblMetazoa" id="XM_038204684.1">
    <property type="protein sequence ID" value="XP_038060612.1"/>
    <property type="gene ID" value="LOC119731511"/>
</dbReference>
<sequence length="130" mass="14079">MDEKTPIFAAPPGQETATSSLGSPSSSHAVYHDSTQTPRSKLLMIGTVAVITLLVLIALILCIYRGASTGKQGFLYFLVGASLLGFIAVEAFIFRFLQSGDLAKEKSWFLYFMGFCTFVEAVLVSVIVMN</sequence>